<dbReference type="Proteomes" id="UP001472677">
    <property type="component" value="Unassembled WGS sequence"/>
</dbReference>
<keyword evidence="2" id="KW-1185">Reference proteome</keyword>
<name>A0ABR2GBK7_9ROSI</name>
<comment type="caution">
    <text evidence="1">The sequence shown here is derived from an EMBL/GenBank/DDBJ whole genome shotgun (WGS) entry which is preliminary data.</text>
</comment>
<organism evidence="1 2">
    <name type="scientific">Hibiscus sabdariffa</name>
    <name type="common">roselle</name>
    <dbReference type="NCBI Taxonomy" id="183260"/>
    <lineage>
        <taxon>Eukaryota</taxon>
        <taxon>Viridiplantae</taxon>
        <taxon>Streptophyta</taxon>
        <taxon>Embryophyta</taxon>
        <taxon>Tracheophyta</taxon>
        <taxon>Spermatophyta</taxon>
        <taxon>Magnoliopsida</taxon>
        <taxon>eudicotyledons</taxon>
        <taxon>Gunneridae</taxon>
        <taxon>Pentapetalae</taxon>
        <taxon>rosids</taxon>
        <taxon>malvids</taxon>
        <taxon>Malvales</taxon>
        <taxon>Malvaceae</taxon>
        <taxon>Malvoideae</taxon>
        <taxon>Hibiscus</taxon>
    </lineage>
</organism>
<protein>
    <submittedName>
        <fullName evidence="1">Uncharacterized protein</fullName>
    </submittedName>
</protein>
<sequence>MSPGTLSLEPLDMKMKIRIYNTRRELAESRSASFKFIDLLWWARCILSSPQSSQGSGECTNLSCRHRISSA</sequence>
<accession>A0ABR2GBK7</accession>
<dbReference type="EMBL" id="JBBPBM010000001">
    <property type="protein sequence ID" value="KAK8600155.1"/>
    <property type="molecule type" value="Genomic_DNA"/>
</dbReference>
<proteinExistence type="predicted"/>
<evidence type="ECO:0000313" key="1">
    <source>
        <dbReference type="EMBL" id="KAK8600155.1"/>
    </source>
</evidence>
<gene>
    <name evidence="1" type="ORF">V6N12_050013</name>
</gene>
<evidence type="ECO:0000313" key="2">
    <source>
        <dbReference type="Proteomes" id="UP001472677"/>
    </source>
</evidence>
<reference evidence="1 2" key="1">
    <citation type="journal article" date="2024" name="G3 (Bethesda)">
        <title>Genome assembly of Hibiscus sabdariffa L. provides insights into metabolisms of medicinal natural products.</title>
        <authorList>
            <person name="Kim T."/>
        </authorList>
    </citation>
    <scope>NUCLEOTIDE SEQUENCE [LARGE SCALE GENOMIC DNA]</scope>
    <source>
        <strain evidence="1">TK-2024</strain>
        <tissue evidence="1">Old leaves</tissue>
    </source>
</reference>